<protein>
    <submittedName>
        <fullName evidence="2">Uncharacterized protein</fullName>
    </submittedName>
</protein>
<dbReference type="OrthoDB" id="785668at2759"/>
<dbReference type="EMBL" id="JXTB01000121">
    <property type="protein sequence ID" value="PON61414.1"/>
    <property type="molecule type" value="Genomic_DNA"/>
</dbReference>
<dbReference type="Proteomes" id="UP000237105">
    <property type="component" value="Unassembled WGS sequence"/>
</dbReference>
<evidence type="ECO:0000313" key="3">
    <source>
        <dbReference type="Proteomes" id="UP000237105"/>
    </source>
</evidence>
<keyword evidence="3" id="KW-1185">Reference proteome</keyword>
<evidence type="ECO:0000313" key="2">
    <source>
        <dbReference type="EMBL" id="PON61414.1"/>
    </source>
</evidence>
<gene>
    <name evidence="2" type="ORF">PanWU01x14_145340</name>
</gene>
<evidence type="ECO:0000256" key="1">
    <source>
        <dbReference type="SAM" id="MobiDB-lite"/>
    </source>
</evidence>
<comment type="caution">
    <text evidence="2">The sequence shown here is derived from an EMBL/GenBank/DDBJ whole genome shotgun (WGS) entry which is preliminary data.</text>
</comment>
<sequence length="87" mass="10016">MAARVDIHESENQKISRFIDGLRTNIQDEVFKQSHNTLSSTIQLALKIETQLNKKTNRNPTTVQSSSPPQRSNLSKVKLWQDHTMKQ</sequence>
<feature type="region of interest" description="Disordered" evidence="1">
    <location>
        <begin position="51"/>
        <end position="87"/>
    </location>
</feature>
<dbReference type="AlphaFoldDB" id="A0A2P5CK66"/>
<feature type="compositionally biased region" description="Polar residues" evidence="1">
    <location>
        <begin position="51"/>
        <end position="75"/>
    </location>
</feature>
<accession>A0A2P5CK66</accession>
<organism evidence="2 3">
    <name type="scientific">Parasponia andersonii</name>
    <name type="common">Sponia andersonii</name>
    <dbReference type="NCBI Taxonomy" id="3476"/>
    <lineage>
        <taxon>Eukaryota</taxon>
        <taxon>Viridiplantae</taxon>
        <taxon>Streptophyta</taxon>
        <taxon>Embryophyta</taxon>
        <taxon>Tracheophyta</taxon>
        <taxon>Spermatophyta</taxon>
        <taxon>Magnoliopsida</taxon>
        <taxon>eudicotyledons</taxon>
        <taxon>Gunneridae</taxon>
        <taxon>Pentapetalae</taxon>
        <taxon>rosids</taxon>
        <taxon>fabids</taxon>
        <taxon>Rosales</taxon>
        <taxon>Cannabaceae</taxon>
        <taxon>Parasponia</taxon>
    </lineage>
</organism>
<proteinExistence type="predicted"/>
<name>A0A2P5CK66_PARAD</name>
<reference evidence="3" key="1">
    <citation type="submission" date="2016-06" db="EMBL/GenBank/DDBJ databases">
        <title>Parallel loss of symbiosis genes in relatives of nitrogen-fixing non-legume Parasponia.</title>
        <authorList>
            <person name="Van Velzen R."/>
            <person name="Holmer R."/>
            <person name="Bu F."/>
            <person name="Rutten L."/>
            <person name="Van Zeijl A."/>
            <person name="Liu W."/>
            <person name="Santuari L."/>
            <person name="Cao Q."/>
            <person name="Sharma T."/>
            <person name="Shen D."/>
            <person name="Roswanjaya Y."/>
            <person name="Wardhani T."/>
            <person name="Kalhor M.S."/>
            <person name="Jansen J."/>
            <person name="Van den Hoogen J."/>
            <person name="Gungor B."/>
            <person name="Hartog M."/>
            <person name="Hontelez J."/>
            <person name="Verver J."/>
            <person name="Yang W.-C."/>
            <person name="Schijlen E."/>
            <person name="Repin R."/>
            <person name="Schilthuizen M."/>
            <person name="Schranz E."/>
            <person name="Heidstra R."/>
            <person name="Miyata K."/>
            <person name="Fedorova E."/>
            <person name="Kohlen W."/>
            <person name="Bisseling T."/>
            <person name="Smit S."/>
            <person name="Geurts R."/>
        </authorList>
    </citation>
    <scope>NUCLEOTIDE SEQUENCE [LARGE SCALE GENOMIC DNA]</scope>
    <source>
        <strain evidence="3">cv. WU1-14</strain>
    </source>
</reference>